<keyword evidence="1" id="KW-1133">Transmembrane helix</keyword>
<reference evidence="2 3" key="1">
    <citation type="submission" date="2019-12" db="EMBL/GenBank/DDBJ databases">
        <title>Genomic-based taxomic classification of the family Erythrobacteraceae.</title>
        <authorList>
            <person name="Xu L."/>
        </authorList>
    </citation>
    <scope>NUCLEOTIDE SEQUENCE [LARGE SCALE GENOMIC DNA]</scope>
    <source>
        <strain evidence="2 3">KCTC 42453</strain>
    </source>
</reference>
<keyword evidence="1" id="KW-0472">Membrane</keyword>
<sequence>MVRQPAARAGPAVSGALYTPAQRARRDESIWTLVQGVLAPVQFLIFGISLFLVIRFLTTGEGESAAEISVLIKTMALYAIMVTGSIWEKAVFGEWLFAKPFFWEDVFSMAVLALHTAYVLMLFNGWGTTHERMYVALAAYAAYVVNAGQFLWKLRVARLQGDSRQVAA</sequence>
<evidence type="ECO:0000313" key="3">
    <source>
        <dbReference type="Proteomes" id="UP000431922"/>
    </source>
</evidence>
<comment type="caution">
    <text evidence="2">The sequence shown here is derived from an EMBL/GenBank/DDBJ whole genome shotgun (WGS) entry which is preliminary data.</text>
</comment>
<keyword evidence="1" id="KW-0812">Transmembrane</keyword>
<dbReference type="Pfam" id="PF07284">
    <property type="entry name" value="BCHF"/>
    <property type="match status" value="1"/>
</dbReference>
<dbReference type="EMBL" id="WTYL01000002">
    <property type="protein sequence ID" value="MXP44891.1"/>
    <property type="molecule type" value="Genomic_DNA"/>
</dbReference>
<gene>
    <name evidence="2" type="primary">bchF</name>
    <name evidence="2" type="ORF">GRI65_10525</name>
</gene>
<dbReference type="GO" id="GO:0030494">
    <property type="term" value="P:bacteriochlorophyll biosynthetic process"/>
    <property type="evidence" value="ECO:0007669"/>
    <property type="project" value="InterPro"/>
</dbReference>
<dbReference type="InterPro" id="IPR009905">
    <property type="entry name" value="BCHF"/>
</dbReference>
<evidence type="ECO:0000256" key="1">
    <source>
        <dbReference type="SAM" id="Phobius"/>
    </source>
</evidence>
<dbReference type="AlphaFoldDB" id="A0A845B0S8"/>
<feature type="transmembrane region" description="Helical" evidence="1">
    <location>
        <begin position="107"/>
        <end position="126"/>
    </location>
</feature>
<keyword evidence="3" id="KW-1185">Reference proteome</keyword>
<evidence type="ECO:0000313" key="2">
    <source>
        <dbReference type="EMBL" id="MXP44891.1"/>
    </source>
</evidence>
<dbReference type="NCBIfam" id="TIGR02020">
    <property type="entry name" value="BchF"/>
    <property type="match status" value="1"/>
</dbReference>
<feature type="transmembrane region" description="Helical" evidence="1">
    <location>
        <begin position="70"/>
        <end position="87"/>
    </location>
</feature>
<name>A0A845B0S8_9SPHN</name>
<dbReference type="GO" id="GO:0016836">
    <property type="term" value="F:hydro-lyase activity"/>
    <property type="evidence" value="ECO:0007669"/>
    <property type="project" value="InterPro"/>
</dbReference>
<proteinExistence type="predicted"/>
<feature type="transmembrane region" description="Helical" evidence="1">
    <location>
        <begin position="37"/>
        <end position="58"/>
    </location>
</feature>
<dbReference type="Proteomes" id="UP000431922">
    <property type="component" value="Unassembled WGS sequence"/>
</dbReference>
<dbReference type="GO" id="GO:0019685">
    <property type="term" value="P:photosynthesis, dark reaction"/>
    <property type="evidence" value="ECO:0007669"/>
    <property type="project" value="InterPro"/>
</dbReference>
<feature type="transmembrane region" description="Helical" evidence="1">
    <location>
        <begin position="133"/>
        <end position="152"/>
    </location>
</feature>
<protein>
    <submittedName>
        <fullName evidence="2">2-vinyl bacteriochlorophyllide hydratase</fullName>
    </submittedName>
</protein>
<accession>A0A845B0S8</accession>
<organism evidence="2 3">
    <name type="scientific">Allopontixanthobacter sediminis</name>
    <dbReference type="NCBI Taxonomy" id="1689985"/>
    <lineage>
        <taxon>Bacteria</taxon>
        <taxon>Pseudomonadati</taxon>
        <taxon>Pseudomonadota</taxon>
        <taxon>Alphaproteobacteria</taxon>
        <taxon>Sphingomonadales</taxon>
        <taxon>Erythrobacteraceae</taxon>
        <taxon>Allopontixanthobacter</taxon>
    </lineage>
</organism>
<dbReference type="OrthoDB" id="8562352at2"/>